<dbReference type="AlphaFoldDB" id="A0A5C3DWF6"/>
<feature type="signal peptide" evidence="1">
    <location>
        <begin position="1"/>
        <end position="19"/>
    </location>
</feature>
<evidence type="ECO:0000313" key="2">
    <source>
        <dbReference type="EMBL" id="SPO21571.1"/>
    </source>
</evidence>
<name>A0A5C3DWF6_9BASI</name>
<accession>A0A5C3DWF6</accession>
<proteinExistence type="predicted"/>
<evidence type="ECO:0000256" key="1">
    <source>
        <dbReference type="SAM" id="SignalP"/>
    </source>
</evidence>
<protein>
    <submittedName>
        <fullName evidence="2">Uncharacterized protein</fullName>
    </submittedName>
</protein>
<gene>
    <name evidence="2" type="ORF">UTRI_10048</name>
</gene>
<keyword evidence="1" id="KW-0732">Signal</keyword>
<reference evidence="2 3" key="1">
    <citation type="submission" date="2018-03" db="EMBL/GenBank/DDBJ databases">
        <authorList>
            <person name="Guldener U."/>
        </authorList>
    </citation>
    <scope>NUCLEOTIDE SEQUENCE [LARGE SCALE GENOMIC DNA]</scope>
    <source>
        <strain evidence="2 3">NBRC100155</strain>
    </source>
</reference>
<dbReference type="EMBL" id="OOIN01000003">
    <property type="protein sequence ID" value="SPO21571.1"/>
    <property type="molecule type" value="Genomic_DNA"/>
</dbReference>
<feature type="chain" id="PRO_5022822369" evidence="1">
    <location>
        <begin position="20"/>
        <end position="144"/>
    </location>
</feature>
<organism evidence="2 3">
    <name type="scientific">Ustilago trichophora</name>
    <dbReference type="NCBI Taxonomy" id="86804"/>
    <lineage>
        <taxon>Eukaryota</taxon>
        <taxon>Fungi</taxon>
        <taxon>Dikarya</taxon>
        <taxon>Basidiomycota</taxon>
        <taxon>Ustilaginomycotina</taxon>
        <taxon>Ustilaginomycetes</taxon>
        <taxon>Ustilaginales</taxon>
        <taxon>Ustilaginaceae</taxon>
        <taxon>Ustilago</taxon>
    </lineage>
</organism>
<sequence>MKFHAALIATAFAFVRADADGVGWQTDLGPTGYSQYCAGGGSRVGTRHACFTVAGELTMEDYRQETSAFFGYLAPDMKGFVVDFRDHDKAVVDWKYWDIYVFASKKPGNCVDVIVKEPTCGCKDFKATLCSPGASHIFVTAKVP</sequence>
<keyword evidence="3" id="KW-1185">Reference proteome</keyword>
<dbReference type="Proteomes" id="UP000324022">
    <property type="component" value="Unassembled WGS sequence"/>
</dbReference>
<evidence type="ECO:0000313" key="3">
    <source>
        <dbReference type="Proteomes" id="UP000324022"/>
    </source>
</evidence>